<dbReference type="PANTHER" id="PTHR46847:SF1">
    <property type="entry name" value="D-ALLOSE-BINDING PERIPLASMIC PROTEIN-RELATED"/>
    <property type="match status" value="1"/>
</dbReference>
<reference evidence="6 7" key="1">
    <citation type="journal article" date="2019" name="Microorganisms">
        <title>Systematic Affiliation and Genome Analysis of Subtercola vilae DB165(T) with Particular Emphasis on Cold Adaptation of an Isolate from a High-Altitude Cold Volcano Lake.</title>
        <authorList>
            <person name="Villalobos A.S."/>
            <person name="Wiese J."/>
            <person name="Imhoff J.F."/>
            <person name="Dorador C."/>
            <person name="Keller A."/>
            <person name="Hentschel U."/>
        </authorList>
    </citation>
    <scope>NUCLEOTIDE SEQUENCE [LARGE SCALE GENOMIC DNA]</scope>
    <source>
        <strain evidence="6 7">DB165</strain>
    </source>
</reference>
<dbReference type="InterPro" id="IPR028082">
    <property type="entry name" value="Peripla_BP_I"/>
</dbReference>
<dbReference type="InterPro" id="IPR025997">
    <property type="entry name" value="SBP_2_dom"/>
</dbReference>
<proteinExistence type="inferred from homology"/>
<dbReference type="GO" id="GO:0030313">
    <property type="term" value="C:cell envelope"/>
    <property type="evidence" value="ECO:0007669"/>
    <property type="project" value="UniProtKB-SubCell"/>
</dbReference>
<keyword evidence="4" id="KW-0812">Transmembrane</keyword>
<evidence type="ECO:0000256" key="2">
    <source>
        <dbReference type="ARBA" id="ARBA00007639"/>
    </source>
</evidence>
<keyword evidence="7" id="KW-1185">Reference proteome</keyword>
<evidence type="ECO:0000259" key="5">
    <source>
        <dbReference type="Pfam" id="PF13407"/>
    </source>
</evidence>
<gene>
    <name evidence="6" type="ORF">D4765_11290</name>
</gene>
<dbReference type="Gene3D" id="3.40.50.2300">
    <property type="match status" value="2"/>
</dbReference>
<comment type="caution">
    <text evidence="6">The sequence shown here is derived from an EMBL/GenBank/DDBJ whole genome shotgun (WGS) entry which is preliminary data.</text>
</comment>
<dbReference type="AlphaFoldDB" id="A0A4T2BXI3"/>
<dbReference type="PANTHER" id="PTHR46847">
    <property type="entry name" value="D-ALLOSE-BINDING PERIPLASMIC PROTEIN-RELATED"/>
    <property type="match status" value="1"/>
</dbReference>
<keyword evidence="4" id="KW-1133">Transmembrane helix</keyword>
<keyword evidence="4" id="KW-0472">Membrane</keyword>
<evidence type="ECO:0000313" key="6">
    <source>
        <dbReference type="EMBL" id="TIH35291.1"/>
    </source>
</evidence>
<feature type="domain" description="Periplasmic binding protein" evidence="5">
    <location>
        <begin position="59"/>
        <end position="320"/>
    </location>
</feature>
<dbReference type="GO" id="GO:0030246">
    <property type="term" value="F:carbohydrate binding"/>
    <property type="evidence" value="ECO:0007669"/>
    <property type="project" value="UniProtKB-ARBA"/>
</dbReference>
<dbReference type="SUPFAM" id="SSF53822">
    <property type="entry name" value="Periplasmic binding protein-like I"/>
    <property type="match status" value="1"/>
</dbReference>
<accession>A0A4T2BXI3</accession>
<dbReference type="Pfam" id="PF13407">
    <property type="entry name" value="Peripla_BP_4"/>
    <property type="match status" value="1"/>
</dbReference>
<evidence type="ECO:0000256" key="1">
    <source>
        <dbReference type="ARBA" id="ARBA00004196"/>
    </source>
</evidence>
<comment type="similarity">
    <text evidence="2">Belongs to the bacterial solute-binding protein 2 family.</text>
</comment>
<dbReference type="EMBL" id="QYRT01000020">
    <property type="protein sequence ID" value="TIH35291.1"/>
    <property type="molecule type" value="Genomic_DNA"/>
</dbReference>
<comment type="subcellular location">
    <subcellularLocation>
        <location evidence="1">Cell envelope</location>
    </subcellularLocation>
</comment>
<evidence type="ECO:0000256" key="3">
    <source>
        <dbReference type="ARBA" id="ARBA00022729"/>
    </source>
</evidence>
<feature type="transmembrane region" description="Helical" evidence="4">
    <location>
        <begin position="21"/>
        <end position="40"/>
    </location>
</feature>
<keyword evidence="3" id="KW-0732">Signal</keyword>
<dbReference type="Proteomes" id="UP000306192">
    <property type="component" value="Unassembled WGS sequence"/>
</dbReference>
<organism evidence="6 7">
    <name type="scientific">Subtercola vilae</name>
    <dbReference type="NCBI Taxonomy" id="2056433"/>
    <lineage>
        <taxon>Bacteria</taxon>
        <taxon>Bacillati</taxon>
        <taxon>Actinomycetota</taxon>
        <taxon>Actinomycetes</taxon>
        <taxon>Micrococcales</taxon>
        <taxon>Microbacteriaceae</taxon>
        <taxon>Subtercola</taxon>
    </lineage>
</organism>
<name>A0A4T2BXI3_9MICO</name>
<evidence type="ECO:0000256" key="4">
    <source>
        <dbReference type="SAM" id="Phobius"/>
    </source>
</evidence>
<evidence type="ECO:0000313" key="7">
    <source>
        <dbReference type="Proteomes" id="UP000306192"/>
    </source>
</evidence>
<protein>
    <recommendedName>
        <fullName evidence="5">Periplasmic binding protein domain-containing protein</fullName>
    </recommendedName>
</protein>
<sequence length="351" mass="36265">MTTEDRPPARTQRRVTAMKRIIQTVGAVSIATSLLLVASACSSTTTATPSTPGAKSLTIAFVMGAEADPFFKAMKVGATAETSANGDKLIWQGDPSLYSPATQIPIVDQVLAQKPDCLVLIPTDPDALQASVAKATAAKIPVVNVDTHVTDLSNVVSFITGDNTQGGAAAADQMATAIGYKAGGSYKVVAGLTSATATTNVDRLKGFEDQLAAKYPGVTVVDTAYSQSQPATANSNVSNWLTKYPDLAGIFAIDGTNATGASSALQAKGLTGKVALIGYDAYKTNVDLIAKGVFTALIAQNPAEEAKQAIDACQSFIQTGKSSIAAKVTLPNITMNKDTSAADLTKYTYVQ</sequence>